<comment type="catalytic activity">
    <reaction evidence="13">
        <text>5,6-dihydrouridine(17) in tRNA + NADP(+) = uridine(17) in tRNA + NADPH + H(+)</text>
        <dbReference type="Rhea" id="RHEA:53368"/>
        <dbReference type="Rhea" id="RHEA-COMP:13541"/>
        <dbReference type="Rhea" id="RHEA-COMP:13542"/>
        <dbReference type="ChEBI" id="CHEBI:15378"/>
        <dbReference type="ChEBI" id="CHEBI:57783"/>
        <dbReference type="ChEBI" id="CHEBI:58349"/>
        <dbReference type="ChEBI" id="CHEBI:65315"/>
        <dbReference type="ChEBI" id="CHEBI:74443"/>
        <dbReference type="EC" id="1.3.1.88"/>
    </reaction>
    <physiologicalReaction direction="right-to-left" evidence="13">
        <dbReference type="Rhea" id="RHEA:53370"/>
    </physiologicalReaction>
</comment>
<dbReference type="AlphaFoldDB" id="A0A176WED4"/>
<evidence type="ECO:0000256" key="4">
    <source>
        <dbReference type="ARBA" id="ARBA00022694"/>
    </source>
</evidence>
<comment type="cofactor">
    <cofactor evidence="1">
        <name>FMN</name>
        <dbReference type="ChEBI" id="CHEBI:58210"/>
    </cofactor>
</comment>
<evidence type="ECO:0000256" key="11">
    <source>
        <dbReference type="ARBA" id="ARBA00047652"/>
    </source>
</evidence>
<reference evidence="16 17" key="1">
    <citation type="submission" date="2016-03" db="EMBL/GenBank/DDBJ databases">
        <title>Mechanisms controlling the formation of the plant cell surface in tip-growing cells are functionally conserved among land plants.</title>
        <authorList>
            <person name="Honkanen S."/>
            <person name="Jones V.A."/>
            <person name="Morieri G."/>
            <person name="Champion C."/>
            <person name="Hetherington A.J."/>
            <person name="Kelly S."/>
            <person name="Saint-Marcoux D."/>
            <person name="Proust H."/>
            <person name="Prescott H."/>
            <person name="Dolan L."/>
        </authorList>
    </citation>
    <scope>NUCLEOTIDE SEQUENCE [LARGE SCALE GENOMIC DNA]</scope>
    <source>
        <strain evidence="17">cv. Tak-1 and cv. Tak-2</strain>
        <tissue evidence="16">Whole gametophyte</tissue>
    </source>
</reference>
<dbReference type="PANTHER" id="PTHR11082">
    <property type="entry name" value="TRNA-DIHYDROURIDINE SYNTHASE"/>
    <property type="match status" value="1"/>
</dbReference>
<dbReference type="FunFam" id="3.20.20.70:FF:000162">
    <property type="entry name" value="tRNA-dihydrouridine(16/17) synthase [NAD(P)(+)]-like"/>
    <property type="match status" value="1"/>
</dbReference>
<feature type="domain" description="DUS-like FMN-binding" evidence="14">
    <location>
        <begin position="242"/>
        <end position="543"/>
    </location>
</feature>
<evidence type="ECO:0000256" key="2">
    <source>
        <dbReference type="ARBA" id="ARBA00022630"/>
    </source>
</evidence>
<keyword evidence="7" id="KW-0520">NAD</keyword>
<evidence type="ECO:0000256" key="13">
    <source>
        <dbReference type="ARBA" id="ARBA00049467"/>
    </source>
</evidence>
<dbReference type="EC" id="1.3.1.88" evidence="9"/>
<name>A0A176WED4_MARPO</name>
<accession>A0A176WED4</accession>
<reference evidence="18" key="3">
    <citation type="journal article" date="2020" name="Curr. Biol.">
        <title>Chromatin organization in early land plants reveals an ancestral association between H3K27me3, transposons, and constitutive heterochromatin.</title>
        <authorList>
            <person name="Montgomery S.A."/>
            <person name="Tanizawa Y."/>
            <person name="Galik B."/>
            <person name="Wang N."/>
            <person name="Ito T."/>
            <person name="Mochizuki T."/>
            <person name="Akimcheva S."/>
            <person name="Bowman J.L."/>
            <person name="Cognat V."/>
            <person name="Marechal-Drouard L."/>
            <person name="Ekker H."/>
            <person name="Hong S.F."/>
            <person name="Kohchi T."/>
            <person name="Lin S.S."/>
            <person name="Liu L.D."/>
            <person name="Nakamura Y."/>
            <person name="Valeeva L.R."/>
            <person name="Shakirov E.V."/>
            <person name="Shippen D.E."/>
            <person name="Wei W.L."/>
            <person name="Yagura M."/>
            <person name="Yamaoka S."/>
            <person name="Yamato K.T."/>
            <person name="Liu C."/>
            <person name="Berger F."/>
        </authorList>
    </citation>
    <scope>NUCLEOTIDE SEQUENCE [LARGE SCALE GENOMIC DNA]</scope>
    <source>
        <strain evidence="18">Tak-1</strain>
    </source>
</reference>
<dbReference type="PANTHER" id="PTHR11082:SF5">
    <property type="entry name" value="TRNA-DIHYDROURIDINE(16_17) SYNTHASE [NAD(P)(+)]-LIKE"/>
    <property type="match status" value="1"/>
</dbReference>
<dbReference type="PROSITE" id="PS01136">
    <property type="entry name" value="UPF0034"/>
    <property type="match status" value="1"/>
</dbReference>
<dbReference type="EMBL" id="AP019869">
    <property type="protein sequence ID" value="BBN07834.1"/>
    <property type="molecule type" value="Genomic_DNA"/>
</dbReference>
<dbReference type="InterPro" id="IPR035587">
    <property type="entry name" value="DUS-like_FMN-bd"/>
</dbReference>
<dbReference type="GO" id="GO:0017150">
    <property type="term" value="F:tRNA dihydrouridine synthase activity"/>
    <property type="evidence" value="ECO:0007669"/>
    <property type="project" value="InterPro"/>
</dbReference>
<dbReference type="Pfam" id="PF01207">
    <property type="entry name" value="Dus"/>
    <property type="match status" value="1"/>
</dbReference>
<evidence type="ECO:0000256" key="10">
    <source>
        <dbReference type="ARBA" id="ARBA00047287"/>
    </source>
</evidence>
<evidence type="ECO:0000313" key="17">
    <source>
        <dbReference type="Proteomes" id="UP000077202"/>
    </source>
</evidence>
<evidence type="ECO:0000256" key="1">
    <source>
        <dbReference type="ARBA" id="ARBA00001917"/>
    </source>
</evidence>
<keyword evidence="17" id="KW-1185">Reference proteome</keyword>
<evidence type="ECO:0000256" key="7">
    <source>
        <dbReference type="ARBA" id="ARBA00023027"/>
    </source>
</evidence>
<evidence type="ECO:0000313" key="18">
    <source>
        <dbReference type="Proteomes" id="UP001162541"/>
    </source>
</evidence>
<dbReference type="Proteomes" id="UP001162541">
    <property type="component" value="Chromosome 4"/>
</dbReference>
<keyword evidence="3" id="KW-0288">FMN</keyword>
<keyword evidence="5" id="KW-0521">NADP</keyword>
<dbReference type="InterPro" id="IPR013785">
    <property type="entry name" value="Aldolase_TIM"/>
</dbReference>
<evidence type="ECO:0000256" key="5">
    <source>
        <dbReference type="ARBA" id="ARBA00022857"/>
    </source>
</evidence>
<keyword evidence="4" id="KW-0819">tRNA processing</keyword>
<dbReference type="Proteomes" id="UP000077202">
    <property type="component" value="Unassembled WGS sequence"/>
</dbReference>
<protein>
    <recommendedName>
        <fullName evidence="9">tRNA-dihydrouridine(16/17) synthase [NAD(P)(+)]</fullName>
        <ecNumber evidence="9">1.3.1.88</ecNumber>
    </recommendedName>
</protein>
<dbReference type="Gene3D" id="3.20.20.70">
    <property type="entry name" value="Aldolase class I"/>
    <property type="match status" value="1"/>
</dbReference>
<dbReference type="EMBL" id="LVLJ01001012">
    <property type="protein sequence ID" value="OAE31570.1"/>
    <property type="molecule type" value="Genomic_DNA"/>
</dbReference>
<evidence type="ECO:0000313" key="16">
    <source>
        <dbReference type="EMBL" id="OAE31570.1"/>
    </source>
</evidence>
<dbReference type="InterPro" id="IPR018517">
    <property type="entry name" value="tRNA_hU_synthase_CS"/>
</dbReference>
<dbReference type="CDD" id="cd02801">
    <property type="entry name" value="DUS_like_FMN"/>
    <property type="match status" value="1"/>
</dbReference>
<evidence type="ECO:0000256" key="8">
    <source>
        <dbReference type="ARBA" id="ARBA00038313"/>
    </source>
</evidence>
<organism evidence="16 17">
    <name type="scientific">Marchantia polymorpha subsp. ruderalis</name>
    <dbReference type="NCBI Taxonomy" id="1480154"/>
    <lineage>
        <taxon>Eukaryota</taxon>
        <taxon>Viridiplantae</taxon>
        <taxon>Streptophyta</taxon>
        <taxon>Embryophyta</taxon>
        <taxon>Marchantiophyta</taxon>
        <taxon>Marchantiopsida</taxon>
        <taxon>Marchantiidae</taxon>
        <taxon>Marchantiales</taxon>
        <taxon>Marchantiaceae</taxon>
        <taxon>Marchantia</taxon>
    </lineage>
</organism>
<evidence type="ECO:0000259" key="14">
    <source>
        <dbReference type="Pfam" id="PF01207"/>
    </source>
</evidence>
<sequence length="630" mass="69119">MRVPSRRLQPVIVFLRSVFGSRTEVARARLAAGGLEESPQSLAGVKGVPVLASAGGFTYRDDWRFMSFSSNFSTMQVAMPPAEGLPEERLQRNGAMVDAADVIDNRVGENGADAGGAALMVLEGEEFDGAVPVPANAEFHENFHVRANVGIDPPAELAEMVMVDGNLDESAPTTPDNAAERVDLNGSCSRNFELKFSGGCGSAAKRMRMESPTRAELEDVKEKHIAAAWEHWRRLGSPKLHVAPMVDQSELPFRMLCRKYGATAAYTPMLHSRLYVQDLKYRKEFTTCPEDRPLFVQFCANNPATLLDAGRLVESQCDYVDINLGCPQRIAKRGNYGAFLMDQLPLVQSLVSNLSSNLTTPVSCKIRLFPDIKDTLAYAHMLEDAGCSLLAVHGRTRDQKNGKLVRADWEAIKTVREALRIPVLANGNIRWLEDVDTCIAATGVEGVMSAESLLENPALFAGYRTSSTELNVGTAPSSEVDEDAEDSRAQTSFKTIDERLLCLEYLDLCEQYPVPMRMVRGHVHKMLGNFWFKQHPDLREELNRQYKLNLDWLKDMVQRMLARPTPGAVSAVEVVPASAPVVESQEIENAASTAVHNLEPLAVDNVAGGTAGVSEISPVDVNTLETVSVQ</sequence>
<gene>
    <name evidence="16" type="ORF">AXG93_3415s1300</name>
    <name evidence="15" type="ORF">Mp_4g06730</name>
</gene>
<dbReference type="GO" id="GO:0050660">
    <property type="term" value="F:flavin adenine dinucleotide binding"/>
    <property type="evidence" value="ECO:0007669"/>
    <property type="project" value="InterPro"/>
</dbReference>
<evidence type="ECO:0000256" key="3">
    <source>
        <dbReference type="ARBA" id="ARBA00022643"/>
    </source>
</evidence>
<comment type="catalytic activity">
    <reaction evidence="10">
        <text>5,6-dihydrouridine(17) in tRNA + NAD(+) = uridine(17) in tRNA + NADH + H(+)</text>
        <dbReference type="Rhea" id="RHEA:53372"/>
        <dbReference type="Rhea" id="RHEA-COMP:13541"/>
        <dbReference type="Rhea" id="RHEA-COMP:13542"/>
        <dbReference type="ChEBI" id="CHEBI:15378"/>
        <dbReference type="ChEBI" id="CHEBI:57540"/>
        <dbReference type="ChEBI" id="CHEBI:57945"/>
        <dbReference type="ChEBI" id="CHEBI:65315"/>
        <dbReference type="ChEBI" id="CHEBI:74443"/>
        <dbReference type="EC" id="1.3.1.88"/>
    </reaction>
    <physiologicalReaction direction="right-to-left" evidence="10">
        <dbReference type="Rhea" id="RHEA:53374"/>
    </physiologicalReaction>
</comment>
<evidence type="ECO:0000256" key="9">
    <source>
        <dbReference type="ARBA" id="ARBA00038890"/>
    </source>
</evidence>
<comment type="similarity">
    <text evidence="8">Belongs to the Dus family. Dus1 subfamily.</text>
</comment>
<dbReference type="SUPFAM" id="SSF51395">
    <property type="entry name" value="FMN-linked oxidoreductases"/>
    <property type="match status" value="1"/>
</dbReference>
<keyword evidence="2" id="KW-0285">Flavoprotein</keyword>
<evidence type="ECO:0000313" key="15">
    <source>
        <dbReference type="EMBL" id="BBN07834.1"/>
    </source>
</evidence>
<evidence type="ECO:0000256" key="12">
    <source>
        <dbReference type="ARBA" id="ARBA00048934"/>
    </source>
</evidence>
<comment type="catalytic activity">
    <reaction evidence="12">
        <text>5,6-dihydrouridine(16) in tRNA + NAD(+) = uridine(16) in tRNA + NADH + H(+)</text>
        <dbReference type="Rhea" id="RHEA:53380"/>
        <dbReference type="Rhea" id="RHEA-COMP:13543"/>
        <dbReference type="Rhea" id="RHEA-COMP:13544"/>
        <dbReference type="ChEBI" id="CHEBI:15378"/>
        <dbReference type="ChEBI" id="CHEBI:57540"/>
        <dbReference type="ChEBI" id="CHEBI:57945"/>
        <dbReference type="ChEBI" id="CHEBI:65315"/>
        <dbReference type="ChEBI" id="CHEBI:74443"/>
        <dbReference type="EC" id="1.3.1.88"/>
    </reaction>
    <physiologicalReaction direction="right-to-left" evidence="12">
        <dbReference type="Rhea" id="RHEA:53382"/>
    </physiologicalReaction>
</comment>
<evidence type="ECO:0000256" key="6">
    <source>
        <dbReference type="ARBA" id="ARBA00023002"/>
    </source>
</evidence>
<comment type="catalytic activity">
    <reaction evidence="11">
        <text>5,6-dihydrouridine(16) in tRNA + NADP(+) = uridine(16) in tRNA + NADPH + H(+)</text>
        <dbReference type="Rhea" id="RHEA:53376"/>
        <dbReference type="Rhea" id="RHEA-COMP:13543"/>
        <dbReference type="Rhea" id="RHEA-COMP:13544"/>
        <dbReference type="ChEBI" id="CHEBI:15378"/>
        <dbReference type="ChEBI" id="CHEBI:57783"/>
        <dbReference type="ChEBI" id="CHEBI:58349"/>
        <dbReference type="ChEBI" id="CHEBI:65315"/>
        <dbReference type="ChEBI" id="CHEBI:74443"/>
        <dbReference type="EC" id="1.3.1.88"/>
    </reaction>
    <physiologicalReaction direction="right-to-left" evidence="11">
        <dbReference type="Rhea" id="RHEA:53378"/>
    </physiologicalReaction>
</comment>
<keyword evidence="6" id="KW-0560">Oxidoreductase</keyword>
<reference evidence="15" key="2">
    <citation type="journal article" date="2019" name="Curr. Biol.">
        <title>Chromatin organization in early land plants reveals an ancestral association between H3K27me3, transposons, and constitutive heterochromatin.</title>
        <authorList>
            <person name="Montgomery S.A."/>
            <person name="Tanizawa Y."/>
            <person name="Galik B."/>
            <person name="Wang N."/>
            <person name="Ito T."/>
            <person name="Mochizuki T."/>
            <person name="Akimcheva S."/>
            <person name="Bowman J."/>
            <person name="Cognat V."/>
            <person name="Drouard L."/>
            <person name="Ekker H."/>
            <person name="Houng S."/>
            <person name="Kohchi T."/>
            <person name="Lin S."/>
            <person name="Liu L.D."/>
            <person name="Nakamura Y."/>
            <person name="Valeeva L.R."/>
            <person name="Shakirov E.V."/>
            <person name="Shippen D.E."/>
            <person name="Wei W."/>
            <person name="Yagura M."/>
            <person name="Yamaoka S."/>
            <person name="Yamato K.T."/>
            <person name="Liu C."/>
            <person name="Berger F."/>
        </authorList>
    </citation>
    <scope>NUCLEOTIDE SEQUENCE [LARGE SCALE GENOMIC DNA]</scope>
    <source>
        <strain evidence="15">Tak-1</strain>
    </source>
</reference>
<proteinExistence type="inferred from homology"/>